<keyword evidence="5 8" id="KW-0067">ATP-binding</keyword>
<dbReference type="NCBIfam" id="TIGR00017">
    <property type="entry name" value="cmk"/>
    <property type="match status" value="1"/>
</dbReference>
<feature type="domain" description="Cytidylate kinase" evidence="9">
    <location>
        <begin position="6"/>
        <end position="218"/>
    </location>
</feature>
<comment type="subcellular location">
    <subcellularLocation>
        <location evidence="8">Cytoplasm</location>
    </subcellularLocation>
</comment>
<dbReference type="GO" id="GO:0005829">
    <property type="term" value="C:cytosol"/>
    <property type="evidence" value="ECO:0007669"/>
    <property type="project" value="TreeGrafter"/>
</dbReference>
<comment type="catalytic activity">
    <reaction evidence="7 8">
        <text>CMP + ATP = CDP + ADP</text>
        <dbReference type="Rhea" id="RHEA:11600"/>
        <dbReference type="ChEBI" id="CHEBI:30616"/>
        <dbReference type="ChEBI" id="CHEBI:58069"/>
        <dbReference type="ChEBI" id="CHEBI:60377"/>
        <dbReference type="ChEBI" id="CHEBI:456216"/>
        <dbReference type="EC" id="2.7.4.25"/>
    </reaction>
</comment>
<evidence type="ECO:0000256" key="8">
    <source>
        <dbReference type="HAMAP-Rule" id="MF_00238"/>
    </source>
</evidence>
<keyword evidence="11" id="KW-1185">Reference proteome</keyword>
<dbReference type="GO" id="GO:0015949">
    <property type="term" value="P:nucleobase-containing small molecule interconversion"/>
    <property type="evidence" value="ECO:0007669"/>
    <property type="project" value="TreeGrafter"/>
</dbReference>
<dbReference type="Pfam" id="PF02224">
    <property type="entry name" value="Cytidylate_kin"/>
    <property type="match status" value="1"/>
</dbReference>
<dbReference type="SUPFAM" id="SSF52540">
    <property type="entry name" value="P-loop containing nucleoside triphosphate hydrolases"/>
    <property type="match status" value="1"/>
</dbReference>
<keyword evidence="4 8" id="KW-0418">Kinase</keyword>
<dbReference type="InterPro" id="IPR003136">
    <property type="entry name" value="Cytidylate_kin"/>
</dbReference>
<dbReference type="PANTHER" id="PTHR21299:SF2">
    <property type="entry name" value="CYTIDYLATE KINASE"/>
    <property type="match status" value="1"/>
</dbReference>
<dbReference type="GO" id="GO:0036430">
    <property type="term" value="F:CMP kinase activity"/>
    <property type="evidence" value="ECO:0007669"/>
    <property type="project" value="RHEA"/>
</dbReference>
<dbReference type="EC" id="2.7.4.25" evidence="8"/>
<dbReference type="AlphaFoldDB" id="A0A3T0D640"/>
<dbReference type="KEGG" id="ccha:ELD05_06850"/>
<dbReference type="EMBL" id="CP034791">
    <property type="protein sequence ID" value="AZT90382.1"/>
    <property type="molecule type" value="Genomic_DNA"/>
</dbReference>
<evidence type="ECO:0000313" key="10">
    <source>
        <dbReference type="EMBL" id="AZT90382.1"/>
    </source>
</evidence>
<evidence type="ECO:0000256" key="5">
    <source>
        <dbReference type="ARBA" id="ARBA00022840"/>
    </source>
</evidence>
<organism evidence="10 11">
    <name type="scientific">Caldicellulosiruptor changbaiensis</name>
    <dbReference type="NCBI Taxonomy" id="1222016"/>
    <lineage>
        <taxon>Bacteria</taxon>
        <taxon>Bacillati</taxon>
        <taxon>Bacillota</taxon>
        <taxon>Bacillota incertae sedis</taxon>
        <taxon>Caldicellulosiruptorales</taxon>
        <taxon>Caldicellulosiruptoraceae</taxon>
        <taxon>Caldicellulosiruptor</taxon>
    </lineage>
</organism>
<dbReference type="InterPro" id="IPR027417">
    <property type="entry name" value="P-loop_NTPase"/>
</dbReference>
<dbReference type="Gene3D" id="3.40.50.300">
    <property type="entry name" value="P-loop containing nucleotide triphosphate hydrolases"/>
    <property type="match status" value="1"/>
</dbReference>
<evidence type="ECO:0000313" key="11">
    <source>
        <dbReference type="Proteomes" id="UP000282930"/>
    </source>
</evidence>
<comment type="catalytic activity">
    <reaction evidence="6 8">
        <text>dCMP + ATP = dCDP + ADP</text>
        <dbReference type="Rhea" id="RHEA:25094"/>
        <dbReference type="ChEBI" id="CHEBI:30616"/>
        <dbReference type="ChEBI" id="CHEBI:57566"/>
        <dbReference type="ChEBI" id="CHEBI:58593"/>
        <dbReference type="ChEBI" id="CHEBI:456216"/>
        <dbReference type="EC" id="2.7.4.25"/>
    </reaction>
</comment>
<evidence type="ECO:0000259" key="9">
    <source>
        <dbReference type="Pfam" id="PF02224"/>
    </source>
</evidence>
<dbReference type="GO" id="GO:0036431">
    <property type="term" value="F:dCMP kinase activity"/>
    <property type="evidence" value="ECO:0007669"/>
    <property type="project" value="InterPro"/>
</dbReference>
<keyword evidence="8" id="KW-0963">Cytoplasm</keyword>
<dbReference type="GO" id="GO:0005524">
    <property type="term" value="F:ATP binding"/>
    <property type="evidence" value="ECO:0007669"/>
    <property type="project" value="UniProtKB-UniRule"/>
</dbReference>
<evidence type="ECO:0000256" key="6">
    <source>
        <dbReference type="ARBA" id="ARBA00047615"/>
    </source>
</evidence>
<dbReference type="HAMAP" id="MF_00238">
    <property type="entry name" value="Cytidyl_kinase_type1"/>
    <property type="match status" value="1"/>
</dbReference>
<accession>A0A3T0D640</accession>
<reference evidence="10 11" key="1">
    <citation type="submission" date="2018-12" db="EMBL/GenBank/DDBJ databases">
        <title>Genome sequence from the cellulolytic species, Caldicellulosiruptor changbaiensis.</title>
        <authorList>
            <person name="Blumer-Schuette S.E."/>
            <person name="Mendoza C."/>
        </authorList>
    </citation>
    <scope>NUCLEOTIDE SEQUENCE [LARGE SCALE GENOMIC DNA]</scope>
    <source>
        <strain evidence="10 11">CBS-Z</strain>
    </source>
</reference>
<comment type="similarity">
    <text evidence="1 8">Belongs to the cytidylate kinase family. Type 1 subfamily.</text>
</comment>
<evidence type="ECO:0000256" key="1">
    <source>
        <dbReference type="ARBA" id="ARBA00009427"/>
    </source>
</evidence>
<dbReference type="PANTHER" id="PTHR21299">
    <property type="entry name" value="CYTIDYLATE KINASE/PANTOATE-BETA-ALANINE LIGASE"/>
    <property type="match status" value="1"/>
</dbReference>
<dbReference type="InterPro" id="IPR011994">
    <property type="entry name" value="Cytidylate_kinase_dom"/>
</dbReference>
<sequence>MKKINIAIDGPAGAGKSTISKLLAKKLGYIHIDTGAMYRAIGLKVLNSNIKSNEVERILEVLNNTDIQVRLIDGNQLVFLDGEDVTEKIRQPTVSMYASDVSKIKEVRERLVKIQQDLAKQKGVIMDGRDIGTYVLPDAELKIFLTATAEERAKRRFLELKEKGYEVDYYQLLDEIKQRDLNDMTRELAPLRVAEDAIVIDSTNLTIEEVLQKVLELFYKVIGNEV</sequence>
<evidence type="ECO:0000256" key="2">
    <source>
        <dbReference type="ARBA" id="ARBA00022679"/>
    </source>
</evidence>
<evidence type="ECO:0000256" key="7">
    <source>
        <dbReference type="ARBA" id="ARBA00048478"/>
    </source>
</evidence>
<evidence type="ECO:0000256" key="4">
    <source>
        <dbReference type="ARBA" id="ARBA00022777"/>
    </source>
</evidence>
<keyword evidence="3 8" id="KW-0547">Nucleotide-binding</keyword>
<dbReference type="Proteomes" id="UP000282930">
    <property type="component" value="Chromosome"/>
</dbReference>
<evidence type="ECO:0000256" key="3">
    <source>
        <dbReference type="ARBA" id="ARBA00022741"/>
    </source>
</evidence>
<gene>
    <name evidence="8" type="primary">cmk</name>
    <name evidence="10" type="ORF">ELD05_06850</name>
</gene>
<keyword evidence="2 8" id="KW-0808">Transferase</keyword>
<feature type="binding site" evidence="8">
    <location>
        <begin position="10"/>
        <end position="18"/>
    </location>
    <ligand>
        <name>ATP</name>
        <dbReference type="ChEBI" id="CHEBI:30616"/>
    </ligand>
</feature>
<dbReference type="CDD" id="cd02020">
    <property type="entry name" value="CMPK"/>
    <property type="match status" value="1"/>
</dbReference>
<dbReference type="GO" id="GO:0006220">
    <property type="term" value="P:pyrimidine nucleotide metabolic process"/>
    <property type="evidence" value="ECO:0007669"/>
    <property type="project" value="UniProtKB-UniRule"/>
</dbReference>
<dbReference type="RefSeq" id="WP_127351846.1">
    <property type="nucleotide sequence ID" value="NZ_CP034791.1"/>
</dbReference>
<name>A0A3T0D640_9FIRM</name>
<proteinExistence type="inferred from homology"/>
<protein>
    <recommendedName>
        <fullName evidence="8">Cytidylate kinase</fullName>
        <shortName evidence="8">CK</shortName>
        <ecNumber evidence="8">2.7.4.25</ecNumber>
    </recommendedName>
    <alternativeName>
        <fullName evidence="8">Cytidine monophosphate kinase</fullName>
        <shortName evidence="8">CMP kinase</shortName>
    </alternativeName>
</protein>